<name>A0A7R8CVN0_LEPSM</name>
<sequence>MNKIIGSVVLAFFLSSTYVKASDEEEGDPRLGFISVAANGDTSLTFNATSIQKCRLFGGEEDASGYGYEPSGYSSSGYEQPSASGYNTYSKRSANLAGPLLDSLAKAHQKYEEEEE</sequence>
<reference evidence="1" key="1">
    <citation type="submission" date="2021-02" db="EMBL/GenBank/DDBJ databases">
        <authorList>
            <person name="Bekaert M."/>
        </authorList>
    </citation>
    <scope>NUCLEOTIDE SEQUENCE</scope>
    <source>
        <strain evidence="1">IoA-00</strain>
    </source>
</reference>
<evidence type="ECO:0000313" key="2">
    <source>
        <dbReference type="Proteomes" id="UP000675881"/>
    </source>
</evidence>
<accession>A0A7R8CVN0</accession>
<dbReference type="Proteomes" id="UP000675881">
    <property type="component" value="Chromosome 4"/>
</dbReference>
<gene>
    <name evidence="1" type="ORF">LSAA_9036</name>
</gene>
<dbReference type="AlphaFoldDB" id="A0A7R8CVN0"/>
<proteinExistence type="predicted"/>
<organism evidence="1 2">
    <name type="scientific">Lepeophtheirus salmonis</name>
    <name type="common">Salmon louse</name>
    <name type="synonym">Caligus salmonis</name>
    <dbReference type="NCBI Taxonomy" id="72036"/>
    <lineage>
        <taxon>Eukaryota</taxon>
        <taxon>Metazoa</taxon>
        <taxon>Ecdysozoa</taxon>
        <taxon>Arthropoda</taxon>
        <taxon>Crustacea</taxon>
        <taxon>Multicrustacea</taxon>
        <taxon>Hexanauplia</taxon>
        <taxon>Copepoda</taxon>
        <taxon>Siphonostomatoida</taxon>
        <taxon>Caligidae</taxon>
        <taxon>Lepeophtheirus</taxon>
    </lineage>
</organism>
<protein>
    <submittedName>
        <fullName evidence="1">(salmon louse) hypothetical protein</fullName>
    </submittedName>
</protein>
<evidence type="ECO:0000313" key="1">
    <source>
        <dbReference type="EMBL" id="CAF2912380.1"/>
    </source>
</evidence>
<dbReference type="OrthoDB" id="10564496at2759"/>
<keyword evidence="2" id="KW-1185">Reference proteome</keyword>
<dbReference type="EMBL" id="HG994583">
    <property type="protein sequence ID" value="CAF2912380.1"/>
    <property type="molecule type" value="Genomic_DNA"/>
</dbReference>